<evidence type="ECO:0000313" key="10">
    <source>
        <dbReference type="RefSeq" id="XP_030751760.1"/>
    </source>
</evidence>
<comment type="subcellular location">
    <subcellularLocation>
        <location evidence="1">Secreted</location>
    </subcellularLocation>
</comment>
<dbReference type="GO" id="GO:0004252">
    <property type="term" value="F:serine-type endopeptidase activity"/>
    <property type="evidence" value="ECO:0007669"/>
    <property type="project" value="InterPro"/>
</dbReference>
<keyword evidence="7" id="KW-0732">Signal</keyword>
<evidence type="ECO:0000256" key="1">
    <source>
        <dbReference type="ARBA" id="ARBA00004613"/>
    </source>
</evidence>
<dbReference type="PANTHER" id="PTHR24256">
    <property type="entry name" value="TRYPTASE-RELATED"/>
    <property type="match status" value="1"/>
</dbReference>
<accession>A0A6J2XLK1</accession>
<dbReference type="GeneID" id="115879207"/>
<dbReference type="GO" id="GO:0006508">
    <property type="term" value="P:proteolysis"/>
    <property type="evidence" value="ECO:0007669"/>
    <property type="project" value="InterPro"/>
</dbReference>
<reference evidence="10" key="1">
    <citation type="submission" date="2025-08" db="UniProtKB">
        <authorList>
            <consortium name="RefSeq"/>
        </authorList>
    </citation>
    <scope>IDENTIFICATION</scope>
    <source>
        <tissue evidence="10">Gonads</tissue>
    </source>
</reference>
<feature type="chain" id="PRO_5026801884" description="Phenoloxidase-activating factor 2" evidence="7">
    <location>
        <begin position="23"/>
        <end position="355"/>
    </location>
</feature>
<keyword evidence="9" id="KW-1185">Reference proteome</keyword>
<evidence type="ECO:0000256" key="2">
    <source>
        <dbReference type="ARBA" id="ARBA00022525"/>
    </source>
</evidence>
<evidence type="ECO:0000256" key="4">
    <source>
        <dbReference type="ARBA" id="ARBA00024195"/>
    </source>
</evidence>
<dbReference type="FunFam" id="2.40.10.10:FF:000038">
    <property type="entry name" value="Serine protease"/>
    <property type="match status" value="1"/>
</dbReference>
<dbReference type="PROSITE" id="PS50240">
    <property type="entry name" value="TRYPSIN_DOM"/>
    <property type="match status" value="1"/>
</dbReference>
<dbReference type="InParanoid" id="A0A6J2XLK1"/>
<dbReference type="Pfam" id="PF00089">
    <property type="entry name" value="Trypsin"/>
    <property type="match status" value="1"/>
</dbReference>
<dbReference type="InterPro" id="IPR043504">
    <property type="entry name" value="Peptidase_S1_PA_chymotrypsin"/>
</dbReference>
<dbReference type="InterPro" id="IPR018114">
    <property type="entry name" value="TRYPSIN_HIS"/>
</dbReference>
<gene>
    <name evidence="10" type="primary">LOC115879207</name>
</gene>
<dbReference type="RefSeq" id="XP_030751760.1">
    <property type="nucleotide sequence ID" value="XM_030895900.1"/>
</dbReference>
<keyword evidence="2" id="KW-0964">Secreted</keyword>
<dbReference type="OrthoDB" id="6261922at2759"/>
<protein>
    <recommendedName>
        <fullName evidence="5">Phenoloxidase-activating factor 2</fullName>
    </recommendedName>
    <alternativeName>
        <fullName evidence="6">Prophenoloxidase-activating factor II</fullName>
    </alternativeName>
</protein>
<evidence type="ECO:0000313" key="9">
    <source>
        <dbReference type="Proteomes" id="UP000504635"/>
    </source>
</evidence>
<evidence type="ECO:0000256" key="6">
    <source>
        <dbReference type="ARBA" id="ARBA00076468"/>
    </source>
</evidence>
<organism evidence="9 10">
    <name type="scientific">Sitophilus oryzae</name>
    <name type="common">Rice weevil</name>
    <name type="synonym">Curculio oryzae</name>
    <dbReference type="NCBI Taxonomy" id="7048"/>
    <lineage>
        <taxon>Eukaryota</taxon>
        <taxon>Metazoa</taxon>
        <taxon>Ecdysozoa</taxon>
        <taxon>Arthropoda</taxon>
        <taxon>Hexapoda</taxon>
        <taxon>Insecta</taxon>
        <taxon>Pterygota</taxon>
        <taxon>Neoptera</taxon>
        <taxon>Endopterygota</taxon>
        <taxon>Coleoptera</taxon>
        <taxon>Polyphaga</taxon>
        <taxon>Cucujiformia</taxon>
        <taxon>Curculionidae</taxon>
        <taxon>Dryophthorinae</taxon>
        <taxon>Sitophilus</taxon>
    </lineage>
</organism>
<dbReference type="SMART" id="SM00020">
    <property type="entry name" value="Tryp_SPc"/>
    <property type="match status" value="1"/>
</dbReference>
<evidence type="ECO:0000256" key="3">
    <source>
        <dbReference type="ARBA" id="ARBA00023157"/>
    </source>
</evidence>
<dbReference type="KEGG" id="soy:115879207"/>
<evidence type="ECO:0000256" key="5">
    <source>
        <dbReference type="ARBA" id="ARBA00068096"/>
    </source>
</evidence>
<dbReference type="Proteomes" id="UP000504635">
    <property type="component" value="Unplaced"/>
</dbReference>
<comment type="similarity">
    <text evidence="4">Belongs to the peptidase S1 family. CLIP subfamily.</text>
</comment>
<dbReference type="CDD" id="cd00190">
    <property type="entry name" value="Tryp_SPc"/>
    <property type="match status" value="1"/>
</dbReference>
<dbReference type="InterPro" id="IPR001254">
    <property type="entry name" value="Trypsin_dom"/>
</dbReference>
<feature type="domain" description="Peptidase S1" evidence="8">
    <location>
        <begin position="105"/>
        <end position="344"/>
    </location>
</feature>
<dbReference type="InterPro" id="IPR051487">
    <property type="entry name" value="Ser/Thr_Proteases_Immune/Dev"/>
</dbReference>
<proteinExistence type="inferred from homology"/>
<evidence type="ECO:0000259" key="8">
    <source>
        <dbReference type="PROSITE" id="PS50240"/>
    </source>
</evidence>
<dbReference type="InterPro" id="IPR001314">
    <property type="entry name" value="Peptidase_S1A"/>
</dbReference>
<dbReference type="Gene3D" id="2.40.10.10">
    <property type="entry name" value="Trypsin-like serine proteases"/>
    <property type="match status" value="1"/>
</dbReference>
<feature type="signal peptide" evidence="7">
    <location>
        <begin position="1"/>
        <end position="22"/>
    </location>
</feature>
<dbReference type="GO" id="GO:0005576">
    <property type="term" value="C:extracellular region"/>
    <property type="evidence" value="ECO:0007669"/>
    <property type="project" value="UniProtKB-SubCell"/>
</dbReference>
<dbReference type="PROSITE" id="PS00134">
    <property type="entry name" value="TRYPSIN_HIS"/>
    <property type="match status" value="1"/>
</dbReference>
<keyword evidence="3" id="KW-1015">Disulfide bond</keyword>
<dbReference type="PRINTS" id="PR00722">
    <property type="entry name" value="CHYMOTRYPSIN"/>
</dbReference>
<name>A0A6J2XLK1_SITOR</name>
<dbReference type="AlphaFoldDB" id="A0A6J2XLK1"/>
<dbReference type="SUPFAM" id="SSF50494">
    <property type="entry name" value="Trypsin-like serine proteases"/>
    <property type="match status" value="1"/>
</dbReference>
<dbReference type="InterPro" id="IPR009003">
    <property type="entry name" value="Peptidase_S1_PA"/>
</dbReference>
<sequence length="355" mass="39600">MNYQCFLSKVYVLFLLLLNIDASEYGDSNTEYCLCVPFWQCKADFSGLDDNGLAVDVRHMREKTLNNPSTTSCTGDYDVCCEAKCGKKGNTVASSENKETVQERILGEAVTTEFAEFPWMLGILKGLFYRCGASLIHPKVALTAAHCVLAPAEYTVRAGEWYWERENEPLPHQDRTAEEIFIHPDYHPPSLQHDIALILLDAPFKLMRNVGIICLPPKTPKVILSQCIVTGWGKNSIQKGSYQPVLKKATIPMVSRSRCAEALRGTRLGPGFTLHDSFICAGGLLYDACKGDGGGPLICPVEGNEERYQQIGIVSWGIRCGMSKAPGVYVNILMFLDWIDTKMRELKLHTDIYKN</sequence>
<evidence type="ECO:0000256" key="7">
    <source>
        <dbReference type="SAM" id="SignalP"/>
    </source>
</evidence>